<dbReference type="GO" id="GO:0016020">
    <property type="term" value="C:membrane"/>
    <property type="evidence" value="ECO:0007669"/>
    <property type="project" value="UniProtKB-SubCell"/>
</dbReference>
<dbReference type="RefSeq" id="WP_168390293.1">
    <property type="nucleotide sequence ID" value="NZ_JAHPRE010000101.1"/>
</dbReference>
<dbReference type="Proteomes" id="UP001208534">
    <property type="component" value="Unassembled WGS sequence"/>
</dbReference>
<evidence type="ECO:0000313" key="8">
    <source>
        <dbReference type="EMBL" id="MCU4398513.1"/>
    </source>
</evidence>
<dbReference type="InterPro" id="IPR027417">
    <property type="entry name" value="P-loop_NTPase"/>
</dbReference>
<dbReference type="PANTHER" id="PTHR10465:SF0">
    <property type="entry name" value="SARCALUMENIN"/>
    <property type="match status" value="1"/>
</dbReference>
<dbReference type="AlphaFoldDB" id="A0AAW5RCR6"/>
<evidence type="ECO:0000256" key="1">
    <source>
        <dbReference type="ARBA" id="ARBA00004370"/>
    </source>
</evidence>
<dbReference type="Gene3D" id="3.40.50.300">
    <property type="entry name" value="P-loop containing nucleotide triphosphate hydrolases"/>
    <property type="match status" value="1"/>
</dbReference>
<proteinExistence type="predicted"/>
<evidence type="ECO:0000256" key="6">
    <source>
        <dbReference type="SAM" id="Coils"/>
    </source>
</evidence>
<dbReference type="EMBL" id="JAHPRE010000101">
    <property type="protein sequence ID" value="MCU4398513.1"/>
    <property type="molecule type" value="Genomic_DNA"/>
</dbReference>
<dbReference type="GO" id="GO:0005525">
    <property type="term" value="F:GTP binding"/>
    <property type="evidence" value="ECO:0007669"/>
    <property type="project" value="UniProtKB-KW"/>
</dbReference>
<name>A0AAW5RCR6_ACIJU</name>
<sequence length="543" mass="61705">MFQIQQDIQTIIPEIEILSQKYGLSVEQLYKLKPHVDNFKVRVPLIGAFSAGKSSLVNALVEKKLLCVEIDPASNLATEISFAEEESIKGYKANQFVKNLTAQELKQQEFSDLMPDGHIEVQLNQPFLALLPHLCLADLPGLDSKSDAHMQAIHHYLGRSLAYVITVSSEEGTLKDSIKKFLQELALHKAPVVVVITKSDKKTPDEIEAIKQQISEQVHSLLPENNYLDVVSVSSKKKDIAEAVEAFQKLENLSEMRFKETVVPQFNRIIDDIASHLTILLNQEDLDTDELKEKQQQLIDETESFKKKLSIEYQKMKEQVPSVLTNVVDHIRNRLLGETDQYATALIGQNNIESDLSYSVRMALTEGMDRYFKPLVDKYIHRIETDLPSLIVNQNFHFEQENTGSAVFDLGLTGITGILTFVLKRFPLAAMILPVVTSIFKAFMSDHNREQQRAEQKEAARDHVRGKIIPQVVEQVQINLGSILQEQLHTVNQQVEDEINHKVTQAQHSISMLEEQLKKNTEERAVLHATYQNDLIIIQNMQQ</sequence>
<comment type="subcellular location">
    <subcellularLocation>
        <location evidence="1">Membrane</location>
    </subcellularLocation>
</comment>
<protein>
    <submittedName>
        <fullName evidence="8">Dynamin family protein</fullName>
    </submittedName>
</protein>
<dbReference type="GO" id="GO:0003924">
    <property type="term" value="F:GTPase activity"/>
    <property type="evidence" value="ECO:0007669"/>
    <property type="project" value="InterPro"/>
</dbReference>
<evidence type="ECO:0000256" key="4">
    <source>
        <dbReference type="ARBA" id="ARBA00023134"/>
    </source>
</evidence>
<keyword evidence="4" id="KW-0342">GTP-binding</keyword>
<gene>
    <name evidence="8" type="ORF">KTH64_16565</name>
</gene>
<comment type="caution">
    <text evidence="8">The sequence shown here is derived from an EMBL/GenBank/DDBJ whole genome shotgun (WGS) entry which is preliminary data.</text>
</comment>
<reference evidence="8" key="1">
    <citation type="submission" date="2021-06" db="EMBL/GenBank/DDBJ databases">
        <title>Propagation of a rapidly emergent carbapenem-resistant Acinetobacter baumannii lineage by various extra-hospital transmission networks.</title>
        <authorList>
            <person name="Calix J."/>
        </authorList>
    </citation>
    <scope>NUCLEOTIDE SEQUENCE</scope>
    <source>
        <strain evidence="8">WU_MDCI_Aw63</strain>
    </source>
</reference>
<evidence type="ECO:0000259" key="7">
    <source>
        <dbReference type="Pfam" id="PF00350"/>
    </source>
</evidence>
<accession>A0AAW5RCR6</accession>
<dbReference type="Pfam" id="PF00350">
    <property type="entry name" value="Dynamin_N"/>
    <property type="match status" value="1"/>
</dbReference>
<evidence type="ECO:0000313" key="9">
    <source>
        <dbReference type="Proteomes" id="UP001208534"/>
    </source>
</evidence>
<keyword evidence="2" id="KW-0547">Nucleotide-binding</keyword>
<dbReference type="InterPro" id="IPR027094">
    <property type="entry name" value="Mitofusin_fam"/>
</dbReference>
<feature type="coiled-coil region" evidence="6">
    <location>
        <begin position="281"/>
        <end position="319"/>
    </location>
</feature>
<evidence type="ECO:0000256" key="2">
    <source>
        <dbReference type="ARBA" id="ARBA00022741"/>
    </source>
</evidence>
<dbReference type="InterPro" id="IPR045063">
    <property type="entry name" value="Dynamin_N"/>
</dbReference>
<keyword evidence="6" id="KW-0175">Coiled coil</keyword>
<keyword evidence="5" id="KW-0472">Membrane</keyword>
<dbReference type="SUPFAM" id="SSF52540">
    <property type="entry name" value="P-loop containing nucleoside triphosphate hydrolases"/>
    <property type="match status" value="1"/>
</dbReference>
<evidence type="ECO:0000256" key="5">
    <source>
        <dbReference type="ARBA" id="ARBA00023136"/>
    </source>
</evidence>
<feature type="domain" description="Dynamin N-terminal" evidence="7">
    <location>
        <begin position="45"/>
        <end position="198"/>
    </location>
</feature>
<keyword evidence="3" id="KW-0378">Hydrolase</keyword>
<evidence type="ECO:0000256" key="3">
    <source>
        <dbReference type="ARBA" id="ARBA00022801"/>
    </source>
</evidence>
<organism evidence="8 9">
    <name type="scientific">Acinetobacter junii</name>
    <dbReference type="NCBI Taxonomy" id="40215"/>
    <lineage>
        <taxon>Bacteria</taxon>
        <taxon>Pseudomonadati</taxon>
        <taxon>Pseudomonadota</taxon>
        <taxon>Gammaproteobacteria</taxon>
        <taxon>Moraxellales</taxon>
        <taxon>Moraxellaceae</taxon>
        <taxon>Acinetobacter</taxon>
    </lineage>
</organism>
<dbReference type="PANTHER" id="PTHR10465">
    <property type="entry name" value="TRANSMEMBRANE GTPASE FZO1"/>
    <property type="match status" value="1"/>
</dbReference>